<evidence type="ECO:0000256" key="2">
    <source>
        <dbReference type="ARBA" id="ARBA00023136"/>
    </source>
</evidence>
<evidence type="ECO:0000256" key="6">
    <source>
        <dbReference type="HAMAP-Rule" id="MF_00922"/>
    </source>
</evidence>
<reference evidence="9" key="1">
    <citation type="journal article" date="2019" name="Int. J. Syst. Evol. Microbiol.">
        <title>The Global Catalogue of Microorganisms (GCM) 10K type strain sequencing project: providing services to taxonomists for standard genome sequencing and annotation.</title>
        <authorList>
            <consortium name="The Broad Institute Genomics Platform"/>
            <consortium name="The Broad Institute Genome Sequencing Center for Infectious Disease"/>
            <person name="Wu L."/>
            <person name="Ma J."/>
        </authorList>
    </citation>
    <scope>NUCLEOTIDE SEQUENCE [LARGE SCALE GENOMIC DNA]</scope>
    <source>
        <strain evidence="9">CGMCC 1.13718</strain>
    </source>
</reference>
<evidence type="ECO:0000256" key="4">
    <source>
        <dbReference type="ARBA" id="ARBA00023237"/>
    </source>
</evidence>
<dbReference type="PANTHER" id="PTHR37423">
    <property type="entry name" value="SOLUBLE LYTIC MUREIN TRANSGLYCOSYLASE-RELATED"/>
    <property type="match status" value="1"/>
</dbReference>
<evidence type="ECO:0000256" key="1">
    <source>
        <dbReference type="ARBA" id="ARBA00022729"/>
    </source>
</evidence>
<gene>
    <name evidence="6" type="primary">bamD</name>
    <name evidence="8" type="ORF">ACFQBM_14880</name>
</gene>
<dbReference type="PANTHER" id="PTHR37423:SF1">
    <property type="entry name" value="OUTER MEMBRANE PROTEIN ASSEMBLY FACTOR BAMD"/>
    <property type="match status" value="1"/>
</dbReference>
<keyword evidence="1 6" id="KW-0732">Signal</keyword>
<keyword evidence="4 6" id="KW-0998">Cell outer membrane</keyword>
<keyword evidence="5" id="KW-0449">Lipoprotein</keyword>
<keyword evidence="2 6" id="KW-0472">Membrane</keyword>
<dbReference type="HAMAP" id="MF_00922">
    <property type="entry name" value="OM_assembly_BamD"/>
    <property type="match status" value="1"/>
</dbReference>
<comment type="caution">
    <text evidence="8">The sequence shown here is derived from an EMBL/GenBank/DDBJ whole genome shotgun (WGS) entry which is preliminary data.</text>
</comment>
<comment type="subunit">
    <text evidence="6">Part of the Bam complex.</text>
</comment>
<dbReference type="SUPFAM" id="SSF48452">
    <property type="entry name" value="TPR-like"/>
    <property type="match status" value="1"/>
</dbReference>
<dbReference type="Gene3D" id="1.25.40.10">
    <property type="entry name" value="Tetratricopeptide repeat domain"/>
    <property type="match status" value="1"/>
</dbReference>
<dbReference type="RefSeq" id="WP_377516641.1">
    <property type="nucleotide sequence ID" value="NZ_JBHSVR010000001.1"/>
</dbReference>
<comment type="function">
    <text evidence="6">Part of the outer membrane protein assembly complex, which is involved in assembly and insertion of beta-barrel proteins into the outer membrane.</text>
</comment>
<evidence type="ECO:0000259" key="7">
    <source>
        <dbReference type="Pfam" id="PF13525"/>
    </source>
</evidence>
<dbReference type="InterPro" id="IPR017689">
    <property type="entry name" value="BamD"/>
</dbReference>
<dbReference type="CDD" id="cd15830">
    <property type="entry name" value="BamD"/>
    <property type="match status" value="1"/>
</dbReference>
<evidence type="ECO:0000256" key="3">
    <source>
        <dbReference type="ARBA" id="ARBA00023139"/>
    </source>
</evidence>
<dbReference type="InterPro" id="IPR011990">
    <property type="entry name" value="TPR-like_helical_dom_sf"/>
</dbReference>
<dbReference type="EMBL" id="JBHSVR010000001">
    <property type="protein sequence ID" value="MFC6634575.1"/>
    <property type="molecule type" value="Genomic_DNA"/>
</dbReference>
<feature type="domain" description="Outer membrane lipoprotein BamD-like" evidence="7">
    <location>
        <begin position="45"/>
        <end position="243"/>
    </location>
</feature>
<comment type="similarity">
    <text evidence="6">Belongs to the BamD family.</text>
</comment>
<organism evidence="8 9">
    <name type="scientific">Microbulbifer taiwanensis</name>
    <dbReference type="NCBI Taxonomy" id="986746"/>
    <lineage>
        <taxon>Bacteria</taxon>
        <taxon>Pseudomonadati</taxon>
        <taxon>Pseudomonadota</taxon>
        <taxon>Gammaproteobacteria</taxon>
        <taxon>Cellvibrionales</taxon>
        <taxon>Microbulbiferaceae</taxon>
        <taxon>Microbulbifer</taxon>
    </lineage>
</organism>
<dbReference type="NCBIfam" id="TIGR03302">
    <property type="entry name" value="OM_YfiO"/>
    <property type="match status" value="1"/>
</dbReference>
<proteinExistence type="inferred from homology"/>
<dbReference type="Proteomes" id="UP001596425">
    <property type="component" value="Unassembled WGS sequence"/>
</dbReference>
<accession>A0ABW1YR88</accession>
<dbReference type="InterPro" id="IPR039565">
    <property type="entry name" value="BamD-like"/>
</dbReference>
<keyword evidence="9" id="KW-1185">Reference proteome</keyword>
<evidence type="ECO:0000313" key="9">
    <source>
        <dbReference type="Proteomes" id="UP001596425"/>
    </source>
</evidence>
<sequence>MIERGAMQAWKTLWLALVKVLLSAILVACASTDESEEGLPTGSRTEQAFYEAAQRQLRSSQWDLAIKNLRALEDNFPFGSYAEQAQLELIYAYYRNYENDAAIASADRFIRLHPQHRNVDYAYYMKGLSSFTEGSGLFERFLPTDMTSRDPGSARESFAYFSQLMARYPESRYAPDAQKRMIHLRNLLARYEIHVANYYFKRGAYLAAANRGRYVVENFQQTPAVPDALAAMVQGYHLVEMPELEGNALAVLRTNYPNHPAFRSDGSFNYNYYKGASGRSLIHRVTLGLFEKSDPRGFDSRELYNAEYRREEAPLPPELM</sequence>
<keyword evidence="3" id="KW-0564">Palmitate</keyword>
<evidence type="ECO:0000313" key="8">
    <source>
        <dbReference type="EMBL" id="MFC6634575.1"/>
    </source>
</evidence>
<dbReference type="Pfam" id="PF13525">
    <property type="entry name" value="YfiO"/>
    <property type="match status" value="1"/>
</dbReference>
<name>A0ABW1YR88_9GAMM</name>
<protein>
    <recommendedName>
        <fullName evidence="6">Outer membrane protein assembly factor BamD</fullName>
    </recommendedName>
</protein>
<evidence type="ECO:0000256" key="5">
    <source>
        <dbReference type="ARBA" id="ARBA00023288"/>
    </source>
</evidence>
<comment type="subcellular location">
    <subcellularLocation>
        <location evidence="6">Cell outer membrane</location>
    </subcellularLocation>
</comment>